<dbReference type="KEGG" id="kan:IMCC3317_11940"/>
<sequence length="201" mass="22446">MKKLIIFTLLLTFQFGIAQDNTERKFEIGLHYPLSTGDNFMVFAYDGLVGLDFKYQFTDTKLISPKVGFSVDYFNYNFVDDVNGGAFVLKPEIIGEFNIESLPKLKPYLSLGYSIFTTSLNVASTGFNLGNPDPTTQPNGDRYTDTQSGISYGFGAAYDLTEKFFVEVSADFIKLSLDGETSGNRYNENIHTVNMGVGLRF</sequence>
<accession>A0A7L4ZI07</accession>
<evidence type="ECO:0000256" key="2">
    <source>
        <dbReference type="SAM" id="SignalP"/>
    </source>
</evidence>
<dbReference type="Pfam" id="PF13505">
    <property type="entry name" value="OMP_b-brl"/>
    <property type="match status" value="1"/>
</dbReference>
<dbReference type="SUPFAM" id="SSF56925">
    <property type="entry name" value="OMPA-like"/>
    <property type="match status" value="1"/>
</dbReference>
<organism evidence="4 5">
    <name type="scientific">Kordia antarctica</name>
    <dbReference type="NCBI Taxonomy" id="1218801"/>
    <lineage>
        <taxon>Bacteria</taxon>
        <taxon>Pseudomonadati</taxon>
        <taxon>Bacteroidota</taxon>
        <taxon>Flavobacteriia</taxon>
        <taxon>Flavobacteriales</taxon>
        <taxon>Flavobacteriaceae</taxon>
        <taxon>Kordia</taxon>
    </lineage>
</organism>
<dbReference type="InterPro" id="IPR027385">
    <property type="entry name" value="Beta-barrel_OMP"/>
</dbReference>
<dbReference type="Gene3D" id="2.40.160.20">
    <property type="match status" value="1"/>
</dbReference>
<dbReference type="RefSeq" id="WP_160128566.1">
    <property type="nucleotide sequence ID" value="NZ_CP019288.1"/>
</dbReference>
<dbReference type="EMBL" id="CP019288">
    <property type="protein sequence ID" value="QHI35846.1"/>
    <property type="molecule type" value="Genomic_DNA"/>
</dbReference>
<dbReference type="InterPro" id="IPR011250">
    <property type="entry name" value="OMP/PagP_B-barrel"/>
</dbReference>
<keyword evidence="1 2" id="KW-0732">Signal</keyword>
<evidence type="ECO:0000313" key="5">
    <source>
        <dbReference type="Proteomes" id="UP000464657"/>
    </source>
</evidence>
<feature type="domain" description="Outer membrane protein beta-barrel" evidence="3">
    <location>
        <begin position="6"/>
        <end position="201"/>
    </location>
</feature>
<proteinExistence type="predicted"/>
<dbReference type="AlphaFoldDB" id="A0A7L4ZI07"/>
<dbReference type="Proteomes" id="UP000464657">
    <property type="component" value="Chromosome"/>
</dbReference>
<evidence type="ECO:0000313" key="4">
    <source>
        <dbReference type="EMBL" id="QHI35846.1"/>
    </source>
</evidence>
<feature type="signal peptide" evidence="2">
    <location>
        <begin position="1"/>
        <end position="18"/>
    </location>
</feature>
<reference evidence="4 5" key="1">
    <citation type="journal article" date="2013" name="Int. J. Syst. Evol. Microbiol.">
        <title>Kordia antarctica sp. nov., isolated from Antarctic seawater.</title>
        <authorList>
            <person name="Baek K."/>
            <person name="Choi A."/>
            <person name="Kang I."/>
            <person name="Lee K."/>
            <person name="Cho J.C."/>
        </authorList>
    </citation>
    <scope>NUCLEOTIDE SEQUENCE [LARGE SCALE GENOMIC DNA]</scope>
    <source>
        <strain evidence="4 5">IMCC3317</strain>
    </source>
</reference>
<feature type="chain" id="PRO_5029731415" description="Outer membrane protein beta-barrel domain-containing protein" evidence="2">
    <location>
        <begin position="19"/>
        <end position="201"/>
    </location>
</feature>
<protein>
    <recommendedName>
        <fullName evidence="3">Outer membrane protein beta-barrel domain-containing protein</fullName>
    </recommendedName>
</protein>
<evidence type="ECO:0000256" key="1">
    <source>
        <dbReference type="ARBA" id="ARBA00022729"/>
    </source>
</evidence>
<dbReference type="OrthoDB" id="1438113at2"/>
<keyword evidence="5" id="KW-1185">Reference proteome</keyword>
<name>A0A7L4ZI07_9FLAO</name>
<gene>
    <name evidence="4" type="ORF">IMCC3317_11940</name>
</gene>
<evidence type="ECO:0000259" key="3">
    <source>
        <dbReference type="Pfam" id="PF13505"/>
    </source>
</evidence>